<comment type="caution">
    <text evidence="1">The sequence shown here is derived from an EMBL/GenBank/DDBJ whole genome shotgun (WGS) entry which is preliminary data.</text>
</comment>
<reference evidence="2" key="1">
    <citation type="journal article" date="2019" name="Int. J. Syst. Evol. Microbiol.">
        <title>The Global Catalogue of Microorganisms (GCM) 10K type strain sequencing project: providing services to taxonomists for standard genome sequencing and annotation.</title>
        <authorList>
            <consortium name="The Broad Institute Genomics Platform"/>
            <consortium name="The Broad Institute Genome Sequencing Center for Infectious Disease"/>
            <person name="Wu L."/>
            <person name="Ma J."/>
        </authorList>
    </citation>
    <scope>NUCLEOTIDE SEQUENCE [LARGE SCALE GENOMIC DNA]</scope>
    <source>
        <strain evidence="2">CGMCC 4.7397</strain>
    </source>
</reference>
<sequence length="221" mass="24290">MPAGRVYPVHTDIVATTFWVGEIFDATASDGSQEISTYDSDWLASYGGCDGVVADGICETEQRTAANDYFPTAMTPLENPFYLDLPFDDLNNESAFRMRGEVVPWANDPGYAGRADDRTFSYMKNRWVQLTRAGVTCYGQIQDAGPGEYDDVGYVFGEDDGRPANARYNGAGMDVSPALNGCLGFARLNGDTDRLTWRFVDDEGVPDGPWKKLVTTSPVRL</sequence>
<dbReference type="Proteomes" id="UP001596119">
    <property type="component" value="Unassembled WGS sequence"/>
</dbReference>
<evidence type="ECO:0000313" key="1">
    <source>
        <dbReference type="EMBL" id="MFC5947945.1"/>
    </source>
</evidence>
<dbReference type="RefSeq" id="WP_379565005.1">
    <property type="nucleotide sequence ID" value="NZ_JBHSQK010000011.1"/>
</dbReference>
<protein>
    <submittedName>
        <fullName evidence="1">Uncharacterized protein</fullName>
    </submittedName>
</protein>
<keyword evidence="2" id="KW-1185">Reference proteome</keyword>
<name>A0ABW1I410_9PSEU</name>
<dbReference type="EMBL" id="JBHSQK010000011">
    <property type="protein sequence ID" value="MFC5947945.1"/>
    <property type="molecule type" value="Genomic_DNA"/>
</dbReference>
<gene>
    <name evidence="1" type="ORF">ACFQH9_06625</name>
</gene>
<proteinExistence type="predicted"/>
<accession>A0ABW1I410</accession>
<organism evidence="1 2">
    <name type="scientific">Pseudonocardia lutea</name>
    <dbReference type="NCBI Taxonomy" id="2172015"/>
    <lineage>
        <taxon>Bacteria</taxon>
        <taxon>Bacillati</taxon>
        <taxon>Actinomycetota</taxon>
        <taxon>Actinomycetes</taxon>
        <taxon>Pseudonocardiales</taxon>
        <taxon>Pseudonocardiaceae</taxon>
        <taxon>Pseudonocardia</taxon>
    </lineage>
</organism>
<evidence type="ECO:0000313" key="2">
    <source>
        <dbReference type="Proteomes" id="UP001596119"/>
    </source>
</evidence>